<keyword evidence="2" id="KW-1185">Reference proteome</keyword>
<reference evidence="1 2" key="1">
    <citation type="journal article" date="2016" name="Nat. Commun.">
        <title>Ectomycorrhizal ecology is imprinted in the genome of the dominant symbiotic fungus Cenococcum geophilum.</title>
        <authorList>
            <consortium name="DOE Joint Genome Institute"/>
            <person name="Peter M."/>
            <person name="Kohler A."/>
            <person name="Ohm R.A."/>
            <person name="Kuo A."/>
            <person name="Krutzmann J."/>
            <person name="Morin E."/>
            <person name="Arend M."/>
            <person name="Barry K.W."/>
            <person name="Binder M."/>
            <person name="Choi C."/>
            <person name="Clum A."/>
            <person name="Copeland A."/>
            <person name="Grisel N."/>
            <person name="Haridas S."/>
            <person name="Kipfer T."/>
            <person name="LaButti K."/>
            <person name="Lindquist E."/>
            <person name="Lipzen A."/>
            <person name="Maire R."/>
            <person name="Meier B."/>
            <person name="Mihaltcheva S."/>
            <person name="Molinier V."/>
            <person name="Murat C."/>
            <person name="Poggeler S."/>
            <person name="Quandt C.A."/>
            <person name="Sperisen C."/>
            <person name="Tritt A."/>
            <person name="Tisserant E."/>
            <person name="Crous P.W."/>
            <person name="Henrissat B."/>
            <person name="Nehls U."/>
            <person name="Egli S."/>
            <person name="Spatafora J.W."/>
            <person name="Grigoriev I.V."/>
            <person name="Martin F.M."/>
        </authorList>
    </citation>
    <scope>NUCLEOTIDE SEQUENCE [LARGE SCALE GENOMIC DNA]</scope>
    <source>
        <strain evidence="1 2">1.58</strain>
    </source>
</reference>
<protein>
    <submittedName>
        <fullName evidence="1">Uncharacterized protein</fullName>
    </submittedName>
</protein>
<evidence type="ECO:0000313" key="2">
    <source>
        <dbReference type="Proteomes" id="UP000250078"/>
    </source>
</evidence>
<proteinExistence type="predicted"/>
<evidence type="ECO:0000313" key="1">
    <source>
        <dbReference type="EMBL" id="OCK87375.1"/>
    </source>
</evidence>
<name>A0ACC8EM49_9PEZI</name>
<gene>
    <name evidence="1" type="ORF">K441DRAFT_594416</name>
</gene>
<sequence length="288" mass="33170">MPGKENRTDPSQLPELSLEWIRNTELLEVPGGARRLLEHYGKIPHNDVMQHINQVRYRALETYPYPCIGHYRFLDIQIVKSRAYNEIVARLNKGEQLLDVGCCIGQELRQLVADGAKSENLYGVDLYDKFFDISYDLFRDRDTFKGTLIAADLFTPKPMLSRLEGKFDVIWTSNVLHLFTWEKQVTAVAAMLKLLSKSSNSMIAGRFMGHSTPGGYNYGFRGQEESIYRHDDQSFKKMFQTACDGLEEAWEADVEAPEWKETLELRSQGELDSTWTLELKFVARRLGK</sequence>
<dbReference type="Proteomes" id="UP000250078">
    <property type="component" value="Unassembled WGS sequence"/>
</dbReference>
<accession>A0ACC8EM49</accession>
<dbReference type="EMBL" id="KV748262">
    <property type="protein sequence ID" value="OCK87375.1"/>
    <property type="molecule type" value="Genomic_DNA"/>
</dbReference>
<organism evidence="1 2">
    <name type="scientific">Cenococcum geophilum 1.58</name>
    <dbReference type="NCBI Taxonomy" id="794803"/>
    <lineage>
        <taxon>Eukaryota</taxon>
        <taxon>Fungi</taxon>
        <taxon>Dikarya</taxon>
        <taxon>Ascomycota</taxon>
        <taxon>Pezizomycotina</taxon>
        <taxon>Dothideomycetes</taxon>
        <taxon>Pleosporomycetidae</taxon>
        <taxon>Gloniales</taxon>
        <taxon>Gloniaceae</taxon>
        <taxon>Cenococcum</taxon>
    </lineage>
</organism>